<dbReference type="AlphaFoldDB" id="A0A2P2J299"/>
<protein>
    <submittedName>
        <fullName evidence="1">Uncharacterized protein</fullName>
    </submittedName>
</protein>
<name>A0A2P2J299_RHIMU</name>
<sequence>MQDMAAIWRFTSKKVKQNWLLQRHVT</sequence>
<accession>A0A2P2J299</accession>
<organism evidence="1">
    <name type="scientific">Rhizophora mucronata</name>
    <name type="common">Asiatic mangrove</name>
    <dbReference type="NCBI Taxonomy" id="61149"/>
    <lineage>
        <taxon>Eukaryota</taxon>
        <taxon>Viridiplantae</taxon>
        <taxon>Streptophyta</taxon>
        <taxon>Embryophyta</taxon>
        <taxon>Tracheophyta</taxon>
        <taxon>Spermatophyta</taxon>
        <taxon>Magnoliopsida</taxon>
        <taxon>eudicotyledons</taxon>
        <taxon>Gunneridae</taxon>
        <taxon>Pentapetalae</taxon>
        <taxon>rosids</taxon>
        <taxon>fabids</taxon>
        <taxon>Malpighiales</taxon>
        <taxon>Rhizophoraceae</taxon>
        <taxon>Rhizophora</taxon>
    </lineage>
</organism>
<proteinExistence type="predicted"/>
<reference evidence="1" key="1">
    <citation type="submission" date="2018-02" db="EMBL/GenBank/DDBJ databases">
        <title>Rhizophora mucronata_Transcriptome.</title>
        <authorList>
            <person name="Meera S.P."/>
            <person name="Sreeshan A."/>
            <person name="Augustine A."/>
        </authorList>
    </citation>
    <scope>NUCLEOTIDE SEQUENCE</scope>
    <source>
        <tissue evidence="1">Leaf</tissue>
    </source>
</reference>
<evidence type="ECO:0000313" key="1">
    <source>
        <dbReference type="EMBL" id="MBW87598.1"/>
    </source>
</evidence>
<dbReference type="EMBL" id="GGEC01007115">
    <property type="protein sequence ID" value="MBW87598.1"/>
    <property type="molecule type" value="Transcribed_RNA"/>
</dbReference>